<evidence type="ECO:0000313" key="3">
    <source>
        <dbReference type="EMBL" id="CAD7014125.1"/>
    </source>
</evidence>
<feature type="compositionally biased region" description="Low complexity" evidence="1">
    <location>
        <begin position="195"/>
        <end position="209"/>
    </location>
</feature>
<dbReference type="InterPro" id="IPR003609">
    <property type="entry name" value="Pan_app"/>
</dbReference>
<feature type="compositionally biased region" description="Low complexity" evidence="1">
    <location>
        <begin position="355"/>
        <end position="392"/>
    </location>
</feature>
<reference evidence="3" key="1">
    <citation type="submission" date="2020-11" db="EMBL/GenBank/DDBJ databases">
        <authorList>
            <person name="Whitehead M."/>
        </authorList>
    </citation>
    <scope>NUCLEOTIDE SEQUENCE</scope>
    <source>
        <strain evidence="3">EGII</strain>
    </source>
</reference>
<dbReference type="EMBL" id="CAJHJT010000056">
    <property type="protein sequence ID" value="CAD7014125.1"/>
    <property type="molecule type" value="Genomic_DNA"/>
</dbReference>
<evidence type="ECO:0000259" key="2">
    <source>
        <dbReference type="PROSITE" id="PS50948"/>
    </source>
</evidence>
<feature type="region of interest" description="Disordered" evidence="1">
    <location>
        <begin position="184"/>
        <end position="209"/>
    </location>
</feature>
<dbReference type="AlphaFoldDB" id="A0A811VE19"/>
<name>A0A811VE19_CERCA</name>
<feature type="compositionally biased region" description="Gly residues" evidence="1">
    <location>
        <begin position="144"/>
        <end position="156"/>
    </location>
</feature>
<feature type="compositionally biased region" description="Basic and acidic residues" evidence="1">
    <location>
        <begin position="464"/>
        <end position="475"/>
    </location>
</feature>
<dbReference type="PROSITE" id="PS50948">
    <property type="entry name" value="PAN"/>
    <property type="match status" value="1"/>
</dbReference>
<dbReference type="SMART" id="SM00473">
    <property type="entry name" value="PAN_AP"/>
    <property type="match status" value="1"/>
</dbReference>
<feature type="compositionally biased region" description="Low complexity" evidence="1">
    <location>
        <begin position="453"/>
        <end position="463"/>
    </location>
</feature>
<proteinExistence type="predicted"/>
<dbReference type="OrthoDB" id="5418055at2759"/>
<organism evidence="3 4">
    <name type="scientific">Ceratitis capitata</name>
    <name type="common">Mediterranean fruit fly</name>
    <name type="synonym">Tephritis capitata</name>
    <dbReference type="NCBI Taxonomy" id="7213"/>
    <lineage>
        <taxon>Eukaryota</taxon>
        <taxon>Metazoa</taxon>
        <taxon>Ecdysozoa</taxon>
        <taxon>Arthropoda</taxon>
        <taxon>Hexapoda</taxon>
        <taxon>Insecta</taxon>
        <taxon>Pterygota</taxon>
        <taxon>Neoptera</taxon>
        <taxon>Endopterygota</taxon>
        <taxon>Diptera</taxon>
        <taxon>Brachycera</taxon>
        <taxon>Muscomorpha</taxon>
        <taxon>Tephritoidea</taxon>
        <taxon>Tephritidae</taxon>
        <taxon>Ceratitis</taxon>
        <taxon>Ceratitis</taxon>
    </lineage>
</organism>
<feature type="domain" description="Apple" evidence="2">
    <location>
        <begin position="46"/>
        <end position="131"/>
    </location>
</feature>
<feature type="region of interest" description="Disordered" evidence="1">
    <location>
        <begin position="144"/>
        <end position="171"/>
    </location>
</feature>
<accession>A0A811VE19</accession>
<gene>
    <name evidence="3" type="ORF">CCAP1982_LOCUS22131</name>
</gene>
<keyword evidence="4" id="KW-1185">Reference proteome</keyword>
<dbReference type="Proteomes" id="UP000606786">
    <property type="component" value="Unassembled WGS sequence"/>
</dbReference>
<feature type="compositionally biased region" description="Basic and acidic residues" evidence="1">
    <location>
        <begin position="393"/>
        <end position="404"/>
    </location>
</feature>
<comment type="caution">
    <text evidence="3">The sequence shown here is derived from an EMBL/GenBank/DDBJ whole genome shotgun (WGS) entry which is preliminary data.</text>
</comment>
<feature type="compositionally biased region" description="Pro residues" evidence="1">
    <location>
        <begin position="438"/>
        <end position="447"/>
    </location>
</feature>
<sequence length="595" mass="65555">MSRYKNSLISITNTKLDLILLLQIIFAGLSATLTVDNQLVSARSDCFERIALEAMLPFQKSFNTEDTNSLKNCKDKCIQAGDKCQSLSFGVHRRGNGTCQLSTEKFSLTGGRPSGIIFDPDFDLYARKSNCFDLSDNTITDTTVGGGGEGDEGYGGLSPTPSIQLPNRPADPGTTLLVVDPTPTTSTTFAHERPSTGYSPSPSTTYGTTPGVYTDSINPTLGATRPDGDRLYFSQDIYPLYKYPTLYEHNYPSPNDDVYIPGGYASNVPEVHDSYRPPGHYPTEDTHAPPHGPPRPVFGLGYGNGFSYGRPESYDPTTARPYDQSSQADRDRDTSRPGVYTTRPGPYASDRPERPGSYPSERPSSYPSDRPDSYSSERPSAYPSQRPSSYPSDRPDRPNDRPEHPNSYPNDRPDQPGSYPSNRPDQHGSYPNDRPDRPMGPPNPYRPTRPDYDPTTPTNYYTRPEYDGLNRRPSYEQRPPSSAMPPTMSNGQRPPGDFIDYTSRPDPPNGNALSTSIRPPMRGEPGGYGGVSNGDYGYVRRNGTAARPDGGYDGDKTIATFFNPEDYLNGSKRRPGSGYDDRDEGSFSMDKMKGE</sequence>
<evidence type="ECO:0000256" key="1">
    <source>
        <dbReference type="SAM" id="MobiDB-lite"/>
    </source>
</evidence>
<feature type="region of interest" description="Disordered" evidence="1">
    <location>
        <begin position="261"/>
        <end position="537"/>
    </location>
</feature>
<feature type="region of interest" description="Disordered" evidence="1">
    <location>
        <begin position="564"/>
        <end position="595"/>
    </location>
</feature>
<evidence type="ECO:0000313" key="4">
    <source>
        <dbReference type="Proteomes" id="UP000606786"/>
    </source>
</evidence>
<protein>
    <submittedName>
        <fullName evidence="3">(Mediterranean fruit fly) hypothetical protein</fullName>
    </submittedName>
</protein>